<sequence length="213" mass="22508">MRFAMLRPLLLCLALTALSGCAALGALGRATEPLDVHELRAPETTPVAAASQGIQLVVEVPAAGGAIATDRILVRTGDTQVAYLPDARWSEEAPVMLQSAMVETFLRADAFRYVGRRPLGAAGDIALVSELVDFGARAAPDGESAVVEMTLVARLVREEDAAVTASRSFARSVEVSDTSTPALLAGFDRVSDAVLTDLARWVFRARGLRTAES</sequence>
<proteinExistence type="predicted"/>
<dbReference type="EMBL" id="QNTQ01000011">
    <property type="protein sequence ID" value="RBI84339.1"/>
    <property type="molecule type" value="Genomic_DNA"/>
</dbReference>
<reference evidence="3 4" key="1">
    <citation type="submission" date="2018-07" db="EMBL/GenBank/DDBJ databases">
        <title>Rhodosalinus sp. strain E84T genomic sequence and assembly.</title>
        <authorList>
            <person name="Liu Z.-W."/>
            <person name="Lu D.-C."/>
        </authorList>
    </citation>
    <scope>NUCLEOTIDE SEQUENCE [LARGE SCALE GENOMIC DNA]</scope>
    <source>
        <strain evidence="3 4">E84</strain>
    </source>
</reference>
<accession>A0A365U6V7</accession>
<dbReference type="Gene3D" id="3.40.50.10610">
    <property type="entry name" value="ABC-type transport auxiliary lipoprotein component"/>
    <property type="match status" value="1"/>
</dbReference>
<evidence type="ECO:0000313" key="3">
    <source>
        <dbReference type="EMBL" id="RBI84339.1"/>
    </source>
</evidence>
<feature type="signal peptide" evidence="1">
    <location>
        <begin position="1"/>
        <end position="22"/>
    </location>
</feature>
<dbReference type="AlphaFoldDB" id="A0A365U6V7"/>
<dbReference type="SUPFAM" id="SSF159594">
    <property type="entry name" value="XCC0632-like"/>
    <property type="match status" value="1"/>
</dbReference>
<dbReference type="InterPro" id="IPR005586">
    <property type="entry name" value="ABC_trans_aux"/>
</dbReference>
<name>A0A365U6V7_9RHOB</name>
<dbReference type="Proteomes" id="UP000253370">
    <property type="component" value="Unassembled WGS sequence"/>
</dbReference>
<protein>
    <recommendedName>
        <fullName evidence="2">ABC-type transport auxiliary lipoprotein component domain-containing protein</fullName>
    </recommendedName>
</protein>
<feature type="domain" description="ABC-type transport auxiliary lipoprotein component" evidence="2">
    <location>
        <begin position="41"/>
        <end position="199"/>
    </location>
</feature>
<evidence type="ECO:0000313" key="4">
    <source>
        <dbReference type="Proteomes" id="UP000253370"/>
    </source>
</evidence>
<keyword evidence="4" id="KW-1185">Reference proteome</keyword>
<evidence type="ECO:0000259" key="2">
    <source>
        <dbReference type="Pfam" id="PF03886"/>
    </source>
</evidence>
<organism evidence="3 4">
    <name type="scientific">Rhodosalinus halophilus</name>
    <dbReference type="NCBI Taxonomy" id="2259333"/>
    <lineage>
        <taxon>Bacteria</taxon>
        <taxon>Pseudomonadati</taxon>
        <taxon>Pseudomonadota</taxon>
        <taxon>Alphaproteobacteria</taxon>
        <taxon>Rhodobacterales</taxon>
        <taxon>Paracoccaceae</taxon>
        <taxon>Rhodosalinus</taxon>
    </lineage>
</organism>
<gene>
    <name evidence="3" type="ORF">DRV85_12950</name>
</gene>
<comment type="caution">
    <text evidence="3">The sequence shown here is derived from an EMBL/GenBank/DDBJ whole genome shotgun (WGS) entry which is preliminary data.</text>
</comment>
<evidence type="ECO:0000256" key="1">
    <source>
        <dbReference type="SAM" id="SignalP"/>
    </source>
</evidence>
<feature type="chain" id="PRO_5016719226" description="ABC-type transport auxiliary lipoprotein component domain-containing protein" evidence="1">
    <location>
        <begin position="23"/>
        <end position="213"/>
    </location>
</feature>
<dbReference type="PROSITE" id="PS51257">
    <property type="entry name" value="PROKAR_LIPOPROTEIN"/>
    <property type="match status" value="1"/>
</dbReference>
<keyword evidence="1" id="KW-0732">Signal</keyword>
<dbReference type="Pfam" id="PF03886">
    <property type="entry name" value="ABC_trans_aux"/>
    <property type="match status" value="1"/>
</dbReference>